<keyword evidence="2" id="KW-1185">Reference proteome</keyword>
<comment type="caution">
    <text evidence="1">The sequence shown here is derived from an EMBL/GenBank/DDBJ whole genome shotgun (WGS) entry which is preliminary data.</text>
</comment>
<organism evidence="1 2">
    <name type="scientific">Thelephora terrestris</name>
    <dbReference type="NCBI Taxonomy" id="56493"/>
    <lineage>
        <taxon>Eukaryota</taxon>
        <taxon>Fungi</taxon>
        <taxon>Dikarya</taxon>
        <taxon>Basidiomycota</taxon>
        <taxon>Agaricomycotina</taxon>
        <taxon>Agaricomycetes</taxon>
        <taxon>Thelephorales</taxon>
        <taxon>Thelephoraceae</taxon>
        <taxon>Thelephora</taxon>
    </lineage>
</organism>
<proteinExistence type="predicted"/>
<name>A0A9P6LBN8_9AGAM</name>
<dbReference type="Proteomes" id="UP000736335">
    <property type="component" value="Unassembled WGS sequence"/>
</dbReference>
<dbReference type="AlphaFoldDB" id="A0A9P6LBN8"/>
<evidence type="ECO:0000313" key="1">
    <source>
        <dbReference type="EMBL" id="KAF9791897.1"/>
    </source>
</evidence>
<sequence>MKKVPKNPMPEHREAVRKIVARYISDLISVLKDAKGHFTSWLRPIQKGAQQKYRKFGTDMVLFCIGLALGKFKNCQVPVAHDQKTAAKKLVRALQSDEEKQEKDNLQRSSIITQYISGIVFLAEEQFAMGFGN</sequence>
<reference evidence="1" key="1">
    <citation type="journal article" date="2020" name="Nat. Commun.">
        <title>Large-scale genome sequencing of mycorrhizal fungi provides insights into the early evolution of symbiotic traits.</title>
        <authorList>
            <person name="Miyauchi S."/>
            <person name="Kiss E."/>
            <person name="Kuo A."/>
            <person name="Drula E."/>
            <person name="Kohler A."/>
            <person name="Sanchez-Garcia M."/>
            <person name="Morin E."/>
            <person name="Andreopoulos B."/>
            <person name="Barry K.W."/>
            <person name="Bonito G."/>
            <person name="Buee M."/>
            <person name="Carver A."/>
            <person name="Chen C."/>
            <person name="Cichocki N."/>
            <person name="Clum A."/>
            <person name="Culley D."/>
            <person name="Crous P.W."/>
            <person name="Fauchery L."/>
            <person name="Girlanda M."/>
            <person name="Hayes R.D."/>
            <person name="Keri Z."/>
            <person name="LaButti K."/>
            <person name="Lipzen A."/>
            <person name="Lombard V."/>
            <person name="Magnuson J."/>
            <person name="Maillard F."/>
            <person name="Murat C."/>
            <person name="Nolan M."/>
            <person name="Ohm R.A."/>
            <person name="Pangilinan J."/>
            <person name="Pereira M.F."/>
            <person name="Perotto S."/>
            <person name="Peter M."/>
            <person name="Pfister S."/>
            <person name="Riley R."/>
            <person name="Sitrit Y."/>
            <person name="Stielow J.B."/>
            <person name="Szollosi G."/>
            <person name="Zifcakova L."/>
            <person name="Stursova M."/>
            <person name="Spatafora J.W."/>
            <person name="Tedersoo L."/>
            <person name="Vaario L.M."/>
            <person name="Yamada A."/>
            <person name="Yan M."/>
            <person name="Wang P."/>
            <person name="Xu J."/>
            <person name="Bruns T."/>
            <person name="Baldrian P."/>
            <person name="Vilgalys R."/>
            <person name="Dunand C."/>
            <person name="Henrissat B."/>
            <person name="Grigoriev I.V."/>
            <person name="Hibbett D."/>
            <person name="Nagy L.G."/>
            <person name="Martin F.M."/>
        </authorList>
    </citation>
    <scope>NUCLEOTIDE SEQUENCE</scope>
    <source>
        <strain evidence="1">UH-Tt-Lm1</strain>
    </source>
</reference>
<protein>
    <submittedName>
        <fullName evidence="1">Uncharacterized protein</fullName>
    </submittedName>
</protein>
<accession>A0A9P6LBN8</accession>
<dbReference type="EMBL" id="WIUZ02000001">
    <property type="protein sequence ID" value="KAF9791897.1"/>
    <property type="molecule type" value="Genomic_DNA"/>
</dbReference>
<evidence type="ECO:0000313" key="2">
    <source>
        <dbReference type="Proteomes" id="UP000736335"/>
    </source>
</evidence>
<gene>
    <name evidence="1" type="ORF">BJ322DRAFT_1015841</name>
</gene>
<reference evidence="1" key="2">
    <citation type="submission" date="2020-11" db="EMBL/GenBank/DDBJ databases">
        <authorList>
            <consortium name="DOE Joint Genome Institute"/>
            <person name="Kuo A."/>
            <person name="Miyauchi S."/>
            <person name="Kiss E."/>
            <person name="Drula E."/>
            <person name="Kohler A."/>
            <person name="Sanchez-Garcia M."/>
            <person name="Andreopoulos B."/>
            <person name="Barry K.W."/>
            <person name="Bonito G."/>
            <person name="Buee M."/>
            <person name="Carver A."/>
            <person name="Chen C."/>
            <person name="Cichocki N."/>
            <person name="Clum A."/>
            <person name="Culley D."/>
            <person name="Crous P.W."/>
            <person name="Fauchery L."/>
            <person name="Girlanda M."/>
            <person name="Hayes R."/>
            <person name="Keri Z."/>
            <person name="Labutti K."/>
            <person name="Lipzen A."/>
            <person name="Lombard V."/>
            <person name="Magnuson J."/>
            <person name="Maillard F."/>
            <person name="Morin E."/>
            <person name="Murat C."/>
            <person name="Nolan M."/>
            <person name="Ohm R."/>
            <person name="Pangilinan J."/>
            <person name="Pereira M."/>
            <person name="Perotto S."/>
            <person name="Peter M."/>
            <person name="Riley R."/>
            <person name="Sitrit Y."/>
            <person name="Stielow B."/>
            <person name="Szollosi G."/>
            <person name="Zifcakova L."/>
            <person name="Stursova M."/>
            <person name="Spatafora J.W."/>
            <person name="Tedersoo L."/>
            <person name="Vaario L.-M."/>
            <person name="Yamada A."/>
            <person name="Yan M."/>
            <person name="Wang P."/>
            <person name="Xu J."/>
            <person name="Bruns T."/>
            <person name="Baldrian P."/>
            <person name="Vilgalys R."/>
            <person name="Henrissat B."/>
            <person name="Grigoriev I.V."/>
            <person name="Hibbett D."/>
            <person name="Nagy L.G."/>
            <person name="Martin F.M."/>
        </authorList>
    </citation>
    <scope>NUCLEOTIDE SEQUENCE</scope>
    <source>
        <strain evidence="1">UH-Tt-Lm1</strain>
    </source>
</reference>